<dbReference type="AlphaFoldDB" id="A0A9P8WDB1"/>
<keyword evidence="3" id="KW-1185">Reference proteome</keyword>
<accession>A0A9P8WDB1</accession>
<sequence>MSAHAEADATRAMHRTNSWTPAYERRQSFSKEDHKHAMHMASIGAVKTGPGFSER</sequence>
<dbReference type="OrthoDB" id="5425892at2759"/>
<evidence type="ECO:0000313" key="2">
    <source>
        <dbReference type="EMBL" id="KAH6894591.1"/>
    </source>
</evidence>
<dbReference type="Proteomes" id="UP000777438">
    <property type="component" value="Unassembled WGS sequence"/>
</dbReference>
<reference evidence="2 3" key="1">
    <citation type="journal article" date="2021" name="Nat. Commun.">
        <title>Genetic determinants of endophytism in the Arabidopsis root mycobiome.</title>
        <authorList>
            <person name="Mesny F."/>
            <person name="Miyauchi S."/>
            <person name="Thiergart T."/>
            <person name="Pickel B."/>
            <person name="Atanasova L."/>
            <person name="Karlsson M."/>
            <person name="Huettel B."/>
            <person name="Barry K.W."/>
            <person name="Haridas S."/>
            <person name="Chen C."/>
            <person name="Bauer D."/>
            <person name="Andreopoulos W."/>
            <person name="Pangilinan J."/>
            <person name="LaButti K."/>
            <person name="Riley R."/>
            <person name="Lipzen A."/>
            <person name="Clum A."/>
            <person name="Drula E."/>
            <person name="Henrissat B."/>
            <person name="Kohler A."/>
            <person name="Grigoriev I.V."/>
            <person name="Martin F.M."/>
            <person name="Hacquard S."/>
        </authorList>
    </citation>
    <scope>NUCLEOTIDE SEQUENCE [LARGE SCALE GENOMIC DNA]</scope>
    <source>
        <strain evidence="2 3">MPI-CAGE-CH-0241</strain>
    </source>
</reference>
<feature type="compositionally biased region" description="Basic and acidic residues" evidence="1">
    <location>
        <begin position="1"/>
        <end position="11"/>
    </location>
</feature>
<evidence type="ECO:0000313" key="3">
    <source>
        <dbReference type="Proteomes" id="UP000777438"/>
    </source>
</evidence>
<dbReference type="EMBL" id="JAGPYM010000005">
    <property type="protein sequence ID" value="KAH6894591.1"/>
    <property type="molecule type" value="Genomic_DNA"/>
</dbReference>
<evidence type="ECO:0000256" key="1">
    <source>
        <dbReference type="SAM" id="MobiDB-lite"/>
    </source>
</evidence>
<proteinExistence type="predicted"/>
<gene>
    <name evidence="2" type="ORF">B0T10DRAFT_480817</name>
</gene>
<organism evidence="2 3">
    <name type="scientific">Thelonectria olida</name>
    <dbReference type="NCBI Taxonomy" id="1576542"/>
    <lineage>
        <taxon>Eukaryota</taxon>
        <taxon>Fungi</taxon>
        <taxon>Dikarya</taxon>
        <taxon>Ascomycota</taxon>
        <taxon>Pezizomycotina</taxon>
        <taxon>Sordariomycetes</taxon>
        <taxon>Hypocreomycetidae</taxon>
        <taxon>Hypocreales</taxon>
        <taxon>Nectriaceae</taxon>
        <taxon>Thelonectria</taxon>
    </lineage>
</organism>
<name>A0A9P8WDB1_9HYPO</name>
<protein>
    <submittedName>
        <fullName evidence="2">Uncharacterized protein</fullName>
    </submittedName>
</protein>
<feature type="compositionally biased region" description="Basic and acidic residues" evidence="1">
    <location>
        <begin position="23"/>
        <end position="35"/>
    </location>
</feature>
<comment type="caution">
    <text evidence="2">The sequence shown here is derived from an EMBL/GenBank/DDBJ whole genome shotgun (WGS) entry which is preliminary data.</text>
</comment>
<feature type="region of interest" description="Disordered" evidence="1">
    <location>
        <begin position="1"/>
        <end position="55"/>
    </location>
</feature>